<comment type="similarity">
    <text evidence="1">Belongs to the BlaI transcriptional regulatory family.</text>
</comment>
<evidence type="ECO:0000256" key="4">
    <source>
        <dbReference type="ARBA" id="ARBA00023163"/>
    </source>
</evidence>
<proteinExistence type="inferred from homology"/>
<sequence>MHITEAESRIMEALWRREPLTTDEIIAEVGPANGWGDATVKTLINRLLKKKALKSQKFDGRHGYAPLIARADYVQAESQNLLDRLFDGELAPLVAHFAKSRALKPAEVARLKKLIAEFEDDDG</sequence>
<keyword evidence="6" id="KW-1185">Reference proteome</keyword>
<dbReference type="EMBL" id="JBHTLQ010000007">
    <property type="protein sequence ID" value="MFD1189897.1"/>
    <property type="molecule type" value="Genomic_DNA"/>
</dbReference>
<dbReference type="Proteomes" id="UP001597216">
    <property type="component" value="Unassembled WGS sequence"/>
</dbReference>
<evidence type="ECO:0000313" key="6">
    <source>
        <dbReference type="Proteomes" id="UP001597216"/>
    </source>
</evidence>
<dbReference type="InterPro" id="IPR005650">
    <property type="entry name" value="BlaI_family"/>
</dbReference>
<dbReference type="PIRSF" id="PIRSF019455">
    <property type="entry name" value="CopR_AtkY"/>
    <property type="match status" value="1"/>
</dbReference>
<protein>
    <submittedName>
        <fullName evidence="5">BlaI/MecI/CopY family transcriptional regulator</fullName>
    </submittedName>
</protein>
<keyword evidence="3" id="KW-0238">DNA-binding</keyword>
<accession>A0ABW3T0X8</accession>
<dbReference type="InterPro" id="IPR036388">
    <property type="entry name" value="WH-like_DNA-bd_sf"/>
</dbReference>
<name>A0ABW3T0X8_9CAUL</name>
<evidence type="ECO:0000256" key="3">
    <source>
        <dbReference type="ARBA" id="ARBA00023125"/>
    </source>
</evidence>
<evidence type="ECO:0000313" key="5">
    <source>
        <dbReference type="EMBL" id="MFD1189897.1"/>
    </source>
</evidence>
<evidence type="ECO:0000256" key="2">
    <source>
        <dbReference type="ARBA" id="ARBA00023015"/>
    </source>
</evidence>
<reference evidence="6" key="1">
    <citation type="journal article" date="2019" name="Int. J. Syst. Evol. Microbiol.">
        <title>The Global Catalogue of Microorganisms (GCM) 10K type strain sequencing project: providing services to taxonomists for standard genome sequencing and annotation.</title>
        <authorList>
            <consortium name="The Broad Institute Genomics Platform"/>
            <consortium name="The Broad Institute Genome Sequencing Center for Infectious Disease"/>
            <person name="Wu L."/>
            <person name="Ma J."/>
        </authorList>
    </citation>
    <scope>NUCLEOTIDE SEQUENCE [LARGE SCALE GENOMIC DNA]</scope>
    <source>
        <strain evidence="6">CCUG 55074</strain>
    </source>
</reference>
<organism evidence="5 6">
    <name type="scientific">Phenylobacterium conjunctum</name>
    <dbReference type="NCBI Taxonomy" id="1298959"/>
    <lineage>
        <taxon>Bacteria</taxon>
        <taxon>Pseudomonadati</taxon>
        <taxon>Pseudomonadota</taxon>
        <taxon>Alphaproteobacteria</taxon>
        <taxon>Caulobacterales</taxon>
        <taxon>Caulobacteraceae</taxon>
        <taxon>Phenylobacterium</taxon>
    </lineage>
</organism>
<keyword evidence="2" id="KW-0805">Transcription regulation</keyword>
<keyword evidence="4" id="KW-0804">Transcription</keyword>
<comment type="caution">
    <text evidence="5">The sequence shown here is derived from an EMBL/GenBank/DDBJ whole genome shotgun (WGS) entry which is preliminary data.</text>
</comment>
<dbReference type="Gene3D" id="1.10.4040.10">
    <property type="entry name" value="Penicillinase repressor domain"/>
    <property type="match status" value="1"/>
</dbReference>
<dbReference type="RefSeq" id="WP_374345127.1">
    <property type="nucleotide sequence ID" value="NZ_JBHTLQ010000007.1"/>
</dbReference>
<dbReference type="SUPFAM" id="SSF46785">
    <property type="entry name" value="Winged helix' DNA-binding domain"/>
    <property type="match status" value="1"/>
</dbReference>
<evidence type="ECO:0000256" key="1">
    <source>
        <dbReference type="ARBA" id="ARBA00011046"/>
    </source>
</evidence>
<dbReference type="Gene3D" id="1.10.10.10">
    <property type="entry name" value="Winged helix-like DNA-binding domain superfamily/Winged helix DNA-binding domain"/>
    <property type="match status" value="1"/>
</dbReference>
<dbReference type="InterPro" id="IPR036390">
    <property type="entry name" value="WH_DNA-bd_sf"/>
</dbReference>
<gene>
    <name evidence="5" type="ORF">ACFQ27_04835</name>
</gene>
<dbReference type="Pfam" id="PF03965">
    <property type="entry name" value="Penicillinase_R"/>
    <property type="match status" value="1"/>
</dbReference>